<organism evidence="1 2">
    <name type="scientific">Alginatibacterium sediminis</name>
    <dbReference type="NCBI Taxonomy" id="2164068"/>
    <lineage>
        <taxon>Bacteria</taxon>
        <taxon>Pseudomonadati</taxon>
        <taxon>Pseudomonadota</taxon>
        <taxon>Gammaproteobacteria</taxon>
        <taxon>Alteromonadales</taxon>
        <taxon>Alteromonadaceae</taxon>
        <taxon>Alginatibacterium</taxon>
    </lineage>
</organism>
<dbReference type="OrthoDB" id="5702880at2"/>
<reference evidence="1 2" key="1">
    <citation type="submission" date="2018-09" db="EMBL/GenBank/DDBJ databases">
        <authorList>
            <person name="Wang Z."/>
        </authorList>
    </citation>
    <scope>NUCLEOTIDE SEQUENCE [LARGE SCALE GENOMIC DNA]</scope>
    <source>
        <strain evidence="1 2">ALS 81</strain>
    </source>
</reference>
<dbReference type="InterPro" id="IPR014710">
    <property type="entry name" value="RmlC-like_jellyroll"/>
</dbReference>
<dbReference type="RefSeq" id="WP_120355164.1">
    <property type="nucleotide sequence ID" value="NZ_RAQO01000006.1"/>
</dbReference>
<comment type="caution">
    <text evidence="1">The sequence shown here is derived from an EMBL/GenBank/DDBJ whole genome shotgun (WGS) entry which is preliminary data.</text>
</comment>
<accession>A0A420EB75</accession>
<protein>
    <recommendedName>
        <fullName evidence="3">Cupin domain-containing protein</fullName>
    </recommendedName>
</protein>
<sequence length="76" mass="8242">MFDIEAGAVEYPLHASDKPWIAYVMQGSGTVFYGDQGGSKTDGITFSNGDFISFSENAQHGWLCDCATKIMLVRAS</sequence>
<name>A0A420EB75_9ALTE</name>
<dbReference type="Gene3D" id="2.60.120.10">
    <property type="entry name" value="Jelly Rolls"/>
    <property type="match status" value="1"/>
</dbReference>
<keyword evidence="2" id="KW-1185">Reference proteome</keyword>
<evidence type="ECO:0000313" key="2">
    <source>
        <dbReference type="Proteomes" id="UP000286482"/>
    </source>
</evidence>
<gene>
    <name evidence="1" type="ORF">DBZ36_11860</name>
</gene>
<dbReference type="EMBL" id="RAQO01000006">
    <property type="protein sequence ID" value="RKF17938.1"/>
    <property type="molecule type" value="Genomic_DNA"/>
</dbReference>
<evidence type="ECO:0000313" key="1">
    <source>
        <dbReference type="EMBL" id="RKF17938.1"/>
    </source>
</evidence>
<proteinExistence type="predicted"/>
<dbReference type="AlphaFoldDB" id="A0A420EB75"/>
<evidence type="ECO:0008006" key="3">
    <source>
        <dbReference type="Google" id="ProtNLM"/>
    </source>
</evidence>
<dbReference type="Proteomes" id="UP000286482">
    <property type="component" value="Unassembled WGS sequence"/>
</dbReference>
<dbReference type="InterPro" id="IPR011051">
    <property type="entry name" value="RmlC_Cupin_sf"/>
</dbReference>
<dbReference type="SUPFAM" id="SSF51182">
    <property type="entry name" value="RmlC-like cupins"/>
    <property type="match status" value="1"/>
</dbReference>